<dbReference type="Proteomes" id="UP000054408">
    <property type="component" value="Unassembled WGS sequence"/>
</dbReference>
<keyword evidence="4" id="KW-1185">Reference proteome</keyword>
<dbReference type="PANTHER" id="PTHR10983">
    <property type="entry name" value="1-ACYLGLYCEROL-3-PHOSPHATE ACYLTRANSFERASE-RELATED"/>
    <property type="match status" value="1"/>
</dbReference>
<dbReference type="RefSeq" id="XP_013759168.1">
    <property type="nucleotide sequence ID" value="XM_013903714.1"/>
</dbReference>
<keyword evidence="1" id="KW-0812">Transmembrane</keyword>
<evidence type="ECO:0000313" key="3">
    <source>
        <dbReference type="EMBL" id="KNC47686.1"/>
    </source>
</evidence>
<dbReference type="Pfam" id="PF01553">
    <property type="entry name" value="Acyltransferase"/>
    <property type="match status" value="1"/>
</dbReference>
<feature type="transmembrane region" description="Helical" evidence="1">
    <location>
        <begin position="130"/>
        <end position="148"/>
    </location>
</feature>
<dbReference type="GO" id="GO:0016746">
    <property type="term" value="F:acyltransferase activity"/>
    <property type="evidence" value="ECO:0007669"/>
    <property type="project" value="UniProtKB-KW"/>
</dbReference>
<feature type="domain" description="Phospholipid/glycerol acyltransferase" evidence="2">
    <location>
        <begin position="95"/>
        <end position="216"/>
    </location>
</feature>
<proteinExistence type="predicted"/>
<dbReference type="GO" id="GO:0012505">
    <property type="term" value="C:endomembrane system"/>
    <property type="evidence" value="ECO:0007669"/>
    <property type="project" value="TreeGrafter"/>
</dbReference>
<name>A0A0L0D6I8_THETB</name>
<dbReference type="InterPro" id="IPR002123">
    <property type="entry name" value="Plipid/glycerol_acylTrfase"/>
</dbReference>
<evidence type="ECO:0000256" key="1">
    <source>
        <dbReference type="SAM" id="Phobius"/>
    </source>
</evidence>
<gene>
    <name evidence="3" type="ORF">AMSG_03917</name>
</gene>
<feature type="transmembrane region" description="Helical" evidence="1">
    <location>
        <begin position="47"/>
        <end position="67"/>
    </location>
</feature>
<protein>
    <submittedName>
        <fullName evidence="3">1-acylglycerol-3-phosphate acyltransferase</fullName>
    </submittedName>
</protein>
<evidence type="ECO:0000259" key="2">
    <source>
        <dbReference type="SMART" id="SM00563"/>
    </source>
</evidence>
<dbReference type="eggNOG" id="KOG1505">
    <property type="taxonomic scope" value="Eukaryota"/>
</dbReference>
<dbReference type="AlphaFoldDB" id="A0A0L0D6I8"/>
<feature type="transmembrane region" description="Helical" evidence="1">
    <location>
        <begin position="12"/>
        <end position="41"/>
    </location>
</feature>
<dbReference type="STRING" id="461836.A0A0L0D6I8"/>
<reference evidence="3 4" key="1">
    <citation type="submission" date="2010-05" db="EMBL/GenBank/DDBJ databases">
        <title>The Genome Sequence of Thecamonas trahens ATCC 50062.</title>
        <authorList>
            <consortium name="The Broad Institute Genome Sequencing Platform"/>
            <person name="Russ C."/>
            <person name="Cuomo C."/>
            <person name="Shea T."/>
            <person name="Young S.K."/>
            <person name="Zeng Q."/>
            <person name="Koehrsen M."/>
            <person name="Haas B."/>
            <person name="Borodovsky M."/>
            <person name="Guigo R."/>
            <person name="Alvarado L."/>
            <person name="Berlin A."/>
            <person name="Bochicchio J."/>
            <person name="Borenstein D."/>
            <person name="Chapman S."/>
            <person name="Chen Z."/>
            <person name="Freedman E."/>
            <person name="Gellesch M."/>
            <person name="Goldberg J."/>
            <person name="Griggs A."/>
            <person name="Gujja S."/>
            <person name="Heilman E."/>
            <person name="Heiman D."/>
            <person name="Hepburn T."/>
            <person name="Howarth C."/>
            <person name="Jen D."/>
            <person name="Larson L."/>
            <person name="Mehta T."/>
            <person name="Park D."/>
            <person name="Pearson M."/>
            <person name="Roberts A."/>
            <person name="Saif S."/>
            <person name="Shenoy N."/>
            <person name="Sisk P."/>
            <person name="Stolte C."/>
            <person name="Sykes S."/>
            <person name="Thomson T."/>
            <person name="Walk T."/>
            <person name="White J."/>
            <person name="Yandava C."/>
            <person name="Burger G."/>
            <person name="Gray M.W."/>
            <person name="Holland P.W.H."/>
            <person name="King N."/>
            <person name="Lang F.B.F."/>
            <person name="Roger A.J."/>
            <person name="Ruiz-Trillo I."/>
            <person name="Lander E."/>
            <person name="Nusbaum C."/>
        </authorList>
    </citation>
    <scope>NUCLEOTIDE SEQUENCE [LARGE SCALE GENOMIC DNA]</scope>
    <source>
        <strain evidence="3 4">ATCC 50062</strain>
    </source>
</reference>
<keyword evidence="1" id="KW-1133">Transmembrane helix</keyword>
<keyword evidence="1" id="KW-0472">Membrane</keyword>
<organism evidence="3 4">
    <name type="scientific">Thecamonas trahens ATCC 50062</name>
    <dbReference type="NCBI Taxonomy" id="461836"/>
    <lineage>
        <taxon>Eukaryota</taxon>
        <taxon>Apusozoa</taxon>
        <taxon>Apusomonadida</taxon>
        <taxon>Apusomonadidae</taxon>
        <taxon>Thecamonas</taxon>
    </lineage>
</organism>
<dbReference type="SUPFAM" id="SSF69593">
    <property type="entry name" value="Glycerol-3-phosphate (1)-acyltransferase"/>
    <property type="match status" value="1"/>
</dbReference>
<sequence length="363" mass="39437">MQLLRILRGTLAVAATWAFLAVSFVIMLPFFLVALVCGGWSMARRWVGYPAGAWVVFPGMAAIAEWWGGSTLRVHTSSPAGAKSPDAILVPGESALVMANHVFALDWWAIMRLGVRIRSAGWLVFLAKDSVKYIPVVGWVVAMAGVLLRRSWDLDAARLFAAFRAAGAAGQPVWLMCHPEGTRMSPAKLAASQAWLEAQGRDQMDHVLAPRVKAVIAAVAALHSRFAAIYDLTLAYPDGTPSIWKVACSCAPDVHLHVDRIPIPVLFEQIAAAGGLDAAAVPDLFDATASGDATAAAVILPLMKEWVRARWQLKERRLREFHARGGQFDPDEARELPLPSLSQHGAFVRDGLTRTWPRQAVAQ</sequence>
<dbReference type="GeneID" id="25563485"/>
<dbReference type="CDD" id="cd07990">
    <property type="entry name" value="LPLAT_LCLAT1-like"/>
    <property type="match status" value="1"/>
</dbReference>
<dbReference type="EMBL" id="GL349448">
    <property type="protein sequence ID" value="KNC47686.1"/>
    <property type="molecule type" value="Genomic_DNA"/>
</dbReference>
<keyword evidence="3" id="KW-0808">Transferase</keyword>
<dbReference type="SMART" id="SM00563">
    <property type="entry name" value="PlsC"/>
    <property type="match status" value="1"/>
</dbReference>
<feature type="transmembrane region" description="Helical" evidence="1">
    <location>
        <begin position="88"/>
        <end position="110"/>
    </location>
</feature>
<keyword evidence="3" id="KW-0012">Acyltransferase</keyword>
<dbReference type="PANTHER" id="PTHR10983:SF16">
    <property type="entry name" value="LYSOCARDIOLIPIN ACYLTRANSFERASE 1"/>
    <property type="match status" value="1"/>
</dbReference>
<dbReference type="OrthoDB" id="189226at2759"/>
<evidence type="ECO:0000313" key="4">
    <source>
        <dbReference type="Proteomes" id="UP000054408"/>
    </source>
</evidence>
<accession>A0A0L0D6I8</accession>